<dbReference type="Pfam" id="PF13193">
    <property type="entry name" value="AMP-binding_C"/>
    <property type="match status" value="1"/>
</dbReference>
<dbReference type="InterPro" id="IPR010071">
    <property type="entry name" value="AA_adenyl_dom"/>
</dbReference>
<sequence length="410" mass="44066">RDSAPAALLTQRTLLDALPQHAVPVLLLDDPDAVAMLRAYPAHNPDPLTLGLSSRNLAYVIYTSGSTGTPKGVMVEHRSVNRLVINSGYAEIGPGDVVAHCANPAFDAATWEVWGALLNGAKLVAVPHQVTLDPKALGHVLTETKVSSLWLTVGLFNAYLDVLGPVFSQLKHLLIGGDALDPTSVARLFERGDVPLHLLNGYGPTEATTFTTTYKIGATALDLRSIPIGRPIANTQVYLLDRRGQPVPIGVTGEIHIGGVGLARGYLGQPELTAQRFIADPFGDTPHARLYKTGDLGRWLPDGTIEYLGRNDFQVKLRGFRIELGEIESHLRACPGVRDAVVIAREDQPGDKRLVAYLLAINDAPLAAAALRDQLATRLPDYMVPSAFVTLDAFPLTPNGKLDRHALPAP</sequence>
<evidence type="ECO:0000259" key="1">
    <source>
        <dbReference type="Pfam" id="PF00501"/>
    </source>
</evidence>
<name>A0ABT8P3G9_9BURK</name>
<evidence type="ECO:0000313" key="4">
    <source>
        <dbReference type="Proteomes" id="UP001172217"/>
    </source>
</evidence>
<evidence type="ECO:0000259" key="2">
    <source>
        <dbReference type="Pfam" id="PF13193"/>
    </source>
</evidence>
<dbReference type="InterPro" id="IPR020459">
    <property type="entry name" value="AMP-binding"/>
</dbReference>
<feature type="domain" description="AMP-dependent synthetase/ligase" evidence="1">
    <location>
        <begin position="2"/>
        <end position="267"/>
    </location>
</feature>
<feature type="non-terminal residue" evidence="3">
    <location>
        <position position="1"/>
    </location>
</feature>
<dbReference type="Gene3D" id="3.30.300.30">
    <property type="match status" value="1"/>
</dbReference>
<feature type="domain" description="AMP-binding enzyme C-terminal" evidence="2">
    <location>
        <begin position="326"/>
        <end position="401"/>
    </location>
</feature>
<feature type="non-terminal residue" evidence="3">
    <location>
        <position position="410"/>
    </location>
</feature>
<keyword evidence="4" id="KW-1185">Reference proteome</keyword>
<organism evidence="3 4">
    <name type="scientific">Burkholderia orbicola</name>
    <dbReference type="NCBI Taxonomy" id="2978683"/>
    <lineage>
        <taxon>Bacteria</taxon>
        <taxon>Pseudomonadati</taxon>
        <taxon>Pseudomonadota</taxon>
        <taxon>Betaproteobacteria</taxon>
        <taxon>Burkholderiales</taxon>
        <taxon>Burkholderiaceae</taxon>
        <taxon>Burkholderia</taxon>
        <taxon>Burkholderia cepacia complex</taxon>
    </lineage>
</organism>
<dbReference type="InterPro" id="IPR000873">
    <property type="entry name" value="AMP-dep_synth/lig_dom"/>
</dbReference>
<dbReference type="SUPFAM" id="SSF56801">
    <property type="entry name" value="Acetyl-CoA synthetase-like"/>
    <property type="match status" value="1"/>
</dbReference>
<dbReference type="PROSITE" id="PS00455">
    <property type="entry name" value="AMP_BINDING"/>
    <property type="match status" value="1"/>
</dbReference>
<gene>
    <name evidence="3" type="ORF">QZM70_36220</name>
</gene>
<dbReference type="Gene3D" id="3.40.50.980">
    <property type="match status" value="2"/>
</dbReference>
<dbReference type="PANTHER" id="PTHR45527">
    <property type="entry name" value="NONRIBOSOMAL PEPTIDE SYNTHETASE"/>
    <property type="match status" value="1"/>
</dbReference>
<dbReference type="PANTHER" id="PTHR45527:SF14">
    <property type="entry name" value="PLIPASTATIN SYNTHASE SUBUNIT B"/>
    <property type="match status" value="1"/>
</dbReference>
<dbReference type="RefSeq" id="WP_301771401.1">
    <property type="nucleotide sequence ID" value="NZ_JAUJQL010000065.1"/>
</dbReference>
<dbReference type="PRINTS" id="PR00154">
    <property type="entry name" value="AMPBINDING"/>
</dbReference>
<dbReference type="Pfam" id="PF00501">
    <property type="entry name" value="AMP-binding"/>
    <property type="match status" value="1"/>
</dbReference>
<dbReference type="InterPro" id="IPR020845">
    <property type="entry name" value="AMP-binding_CS"/>
</dbReference>
<dbReference type="Proteomes" id="UP001172217">
    <property type="component" value="Unassembled WGS sequence"/>
</dbReference>
<dbReference type="NCBIfam" id="TIGR01733">
    <property type="entry name" value="AA-adenyl-dom"/>
    <property type="match status" value="1"/>
</dbReference>
<comment type="caution">
    <text evidence="3">The sequence shown here is derived from an EMBL/GenBank/DDBJ whole genome shotgun (WGS) entry which is preliminary data.</text>
</comment>
<reference evidence="3" key="1">
    <citation type="submission" date="2023-07" db="EMBL/GenBank/DDBJ databases">
        <title>A collection of bacterial strains from the Burkholderia cepacia Research Laboratory and Repository.</title>
        <authorList>
            <person name="Lipuma J."/>
            <person name="Spilker T."/>
            <person name="Caverly L."/>
        </authorList>
    </citation>
    <scope>NUCLEOTIDE SEQUENCE</scope>
    <source>
        <strain evidence="3">AU45194</strain>
    </source>
</reference>
<dbReference type="EMBL" id="JAUJQL010000065">
    <property type="protein sequence ID" value="MDN7528388.1"/>
    <property type="molecule type" value="Genomic_DNA"/>
</dbReference>
<accession>A0ABT8P3G9</accession>
<dbReference type="InterPro" id="IPR025110">
    <property type="entry name" value="AMP-bd_C"/>
</dbReference>
<dbReference type="InterPro" id="IPR045851">
    <property type="entry name" value="AMP-bd_C_sf"/>
</dbReference>
<protein>
    <submittedName>
        <fullName evidence="3">Amino acid adenylation domain-containing protein</fullName>
    </submittedName>
</protein>
<evidence type="ECO:0000313" key="3">
    <source>
        <dbReference type="EMBL" id="MDN7528388.1"/>
    </source>
</evidence>
<dbReference type="Gene3D" id="2.30.38.10">
    <property type="entry name" value="Luciferase, Domain 3"/>
    <property type="match status" value="1"/>
</dbReference>
<proteinExistence type="predicted"/>